<dbReference type="Proteomes" id="UP000653692">
    <property type="component" value="Unassembled WGS sequence"/>
</dbReference>
<dbReference type="GO" id="GO:0051536">
    <property type="term" value="F:iron-sulfur cluster binding"/>
    <property type="evidence" value="ECO:0007669"/>
    <property type="project" value="InterPro"/>
</dbReference>
<dbReference type="SMART" id="SM00790">
    <property type="entry name" value="AFOR_N"/>
    <property type="match status" value="1"/>
</dbReference>
<dbReference type="InterPro" id="IPR036503">
    <property type="entry name" value="Ald_Fedxn_OxRdtase_N_sf"/>
</dbReference>
<evidence type="ECO:0000313" key="2">
    <source>
        <dbReference type="EMBL" id="HIP89612.1"/>
    </source>
</evidence>
<name>A0A832ZFR4_9EURY</name>
<sequence>MKGWWGRILRVDLTNNKVKLQEYSPEIAQLFIGGRGLAAKILWDEVRGVDPLSPENKLVIAAGPFNGLPTPSGGKLVVAAKSPLTGGYGDGNLGTMATVHLRKAGYDAIVIEGKAKKPVYLYIEDDNVSILSAEGLWGLDTFKTEEELKKVHG</sequence>
<comment type="caution">
    <text evidence="2">The sequence shown here is derived from an EMBL/GenBank/DDBJ whole genome shotgun (WGS) entry which is preliminary data.</text>
</comment>
<reference evidence="2" key="1">
    <citation type="journal article" date="2020" name="ISME J.">
        <title>Gammaproteobacteria mediating utilization of methyl-, sulfur- and petroleum organic compounds in deep ocean hydrothermal plumes.</title>
        <authorList>
            <person name="Zhou Z."/>
            <person name="Liu Y."/>
            <person name="Pan J."/>
            <person name="Cron B.R."/>
            <person name="Toner B.M."/>
            <person name="Anantharaman K."/>
            <person name="Breier J.A."/>
            <person name="Dick G.J."/>
            <person name="Li M."/>
        </authorList>
    </citation>
    <scope>NUCLEOTIDE SEQUENCE</scope>
    <source>
        <strain evidence="2">SZUA-1476</strain>
    </source>
</reference>
<proteinExistence type="predicted"/>
<evidence type="ECO:0000313" key="3">
    <source>
        <dbReference type="Proteomes" id="UP000653692"/>
    </source>
</evidence>
<accession>A0A832ZFR4</accession>
<dbReference type="PANTHER" id="PTHR30038:SF5">
    <property type="entry name" value="ALDEHYDE FERREDOXIN OXIDOREDUCTASE"/>
    <property type="match status" value="1"/>
</dbReference>
<dbReference type="GO" id="GO:0016625">
    <property type="term" value="F:oxidoreductase activity, acting on the aldehyde or oxo group of donors, iron-sulfur protein as acceptor"/>
    <property type="evidence" value="ECO:0007669"/>
    <property type="project" value="InterPro"/>
</dbReference>
<feature type="non-terminal residue" evidence="2">
    <location>
        <position position="153"/>
    </location>
</feature>
<evidence type="ECO:0000259" key="1">
    <source>
        <dbReference type="SMART" id="SM00790"/>
    </source>
</evidence>
<dbReference type="SUPFAM" id="SSF56228">
    <property type="entry name" value="Aldehyde ferredoxin oxidoreductase, N-terminal domain"/>
    <property type="match status" value="1"/>
</dbReference>
<dbReference type="AlphaFoldDB" id="A0A832ZFR4"/>
<organism evidence="2 3">
    <name type="scientific">Thermococcus paralvinellae</name>
    <dbReference type="NCBI Taxonomy" id="582419"/>
    <lineage>
        <taxon>Archaea</taxon>
        <taxon>Methanobacteriati</taxon>
        <taxon>Methanobacteriota</taxon>
        <taxon>Thermococci</taxon>
        <taxon>Thermococcales</taxon>
        <taxon>Thermococcaceae</taxon>
        <taxon>Thermococcus</taxon>
    </lineage>
</organism>
<protein>
    <submittedName>
        <fullName evidence="2">Aldehyde ferredoxin oxidoreductase</fullName>
    </submittedName>
</protein>
<gene>
    <name evidence="2" type="ORF">EYH24_06775</name>
</gene>
<dbReference type="Pfam" id="PF02730">
    <property type="entry name" value="AFOR_N"/>
    <property type="match status" value="1"/>
</dbReference>
<dbReference type="PANTHER" id="PTHR30038">
    <property type="entry name" value="ALDEHYDE FERREDOXIN OXIDOREDUCTASE"/>
    <property type="match status" value="1"/>
</dbReference>
<dbReference type="InterPro" id="IPR051919">
    <property type="entry name" value="W-dependent_AOR"/>
</dbReference>
<dbReference type="Gene3D" id="3.60.9.10">
    <property type="entry name" value="Aldehyde ferredoxin oxidoreductase, N-terminal domain"/>
    <property type="match status" value="1"/>
</dbReference>
<feature type="domain" description="Aldehyde ferredoxin oxidoreductase N-terminal" evidence="1">
    <location>
        <begin position="4"/>
        <end position="153"/>
    </location>
</feature>
<dbReference type="InterPro" id="IPR013983">
    <property type="entry name" value="Ald_Fedxn_OxRdtase_N"/>
</dbReference>
<dbReference type="EMBL" id="DQUR01000228">
    <property type="protein sequence ID" value="HIP89612.1"/>
    <property type="molecule type" value="Genomic_DNA"/>
</dbReference>